<proteinExistence type="predicted"/>
<reference evidence="1 2" key="1">
    <citation type="submission" date="2018-12" db="EMBL/GenBank/DDBJ databases">
        <authorList>
            <person name="Li F."/>
        </authorList>
    </citation>
    <scope>NUCLEOTIDE SEQUENCE [LARGE SCALE GENOMIC DNA]</scope>
    <source>
        <strain evidence="1 2">EGI 6500705</strain>
    </source>
</reference>
<accession>A0A433JNP0</accession>
<evidence type="ECO:0000313" key="1">
    <source>
        <dbReference type="EMBL" id="RUQ97674.1"/>
    </source>
</evidence>
<dbReference type="Gene3D" id="3.40.50.300">
    <property type="entry name" value="P-loop containing nucleotide triphosphate hydrolases"/>
    <property type="match status" value="1"/>
</dbReference>
<keyword evidence="2" id="KW-1185">Reference proteome</keyword>
<evidence type="ECO:0000313" key="2">
    <source>
        <dbReference type="Proteomes" id="UP000274909"/>
    </source>
</evidence>
<protein>
    <submittedName>
        <fullName evidence="1">Uncharacterized protein</fullName>
    </submittedName>
</protein>
<gene>
    <name evidence="1" type="ORF">ELQ94_15350</name>
</gene>
<sequence>MAEALSRPDAVVLIDGRSGAGKSTFADALVASWPGSVEPVLVRMDDVYPGWSGLDAATRHVGAELLGPRRAGRAGRWRRHDWRTGGPAEWHDVPAGRPLVLEGCGALSRSNAAAANLRIWLEAAGDVRKTRALERDAGAFDAHWDMWTDQMEAFIDREGPIAVADVVLRNDDLQATRWLDETLSRPLGDRR</sequence>
<dbReference type="InterPro" id="IPR027417">
    <property type="entry name" value="P-loop_NTPase"/>
</dbReference>
<organism evidence="1 2">
    <name type="scientific">Labedella endophytica</name>
    <dbReference type="NCBI Taxonomy" id="1523160"/>
    <lineage>
        <taxon>Bacteria</taxon>
        <taxon>Bacillati</taxon>
        <taxon>Actinomycetota</taxon>
        <taxon>Actinomycetes</taxon>
        <taxon>Micrococcales</taxon>
        <taxon>Microbacteriaceae</taxon>
        <taxon>Labedella</taxon>
    </lineage>
</organism>
<dbReference type="SUPFAM" id="SSF52540">
    <property type="entry name" value="P-loop containing nucleoside triphosphate hydrolases"/>
    <property type="match status" value="1"/>
</dbReference>
<dbReference type="OrthoDB" id="3237545at2"/>
<name>A0A433JNP0_9MICO</name>
<dbReference type="NCBIfam" id="NF005115">
    <property type="entry name" value="PRK06547.1"/>
    <property type="match status" value="1"/>
</dbReference>
<dbReference type="EMBL" id="RZGZ01000005">
    <property type="protein sequence ID" value="RUQ97674.1"/>
    <property type="molecule type" value="Genomic_DNA"/>
</dbReference>
<comment type="caution">
    <text evidence="1">The sequence shown here is derived from an EMBL/GenBank/DDBJ whole genome shotgun (WGS) entry which is preliminary data.</text>
</comment>
<dbReference type="Proteomes" id="UP000274909">
    <property type="component" value="Unassembled WGS sequence"/>
</dbReference>
<dbReference type="AlphaFoldDB" id="A0A433JNP0"/>